<dbReference type="InterPro" id="IPR001525">
    <property type="entry name" value="C5_MeTfrase"/>
</dbReference>
<dbReference type="Proteomes" id="UP001642484">
    <property type="component" value="Unassembled WGS sequence"/>
</dbReference>
<evidence type="ECO:0000313" key="4">
    <source>
        <dbReference type="Proteomes" id="UP001642484"/>
    </source>
</evidence>
<dbReference type="Pfam" id="PF00145">
    <property type="entry name" value="DNA_methylase"/>
    <property type="match status" value="1"/>
</dbReference>
<dbReference type="EMBL" id="CAXAMN010022006">
    <property type="protein sequence ID" value="CAK9065377.1"/>
    <property type="molecule type" value="Genomic_DNA"/>
</dbReference>
<evidence type="ECO:0000256" key="1">
    <source>
        <dbReference type="ARBA" id="ARBA00022603"/>
    </source>
</evidence>
<evidence type="ECO:0000313" key="3">
    <source>
        <dbReference type="EMBL" id="CAK9065377.1"/>
    </source>
</evidence>
<name>A0ABP0NQE1_9DINO</name>
<protein>
    <recommendedName>
        <fullName evidence="5">DNA (cytosine-5-)-methyltransferase</fullName>
    </recommendedName>
</protein>
<keyword evidence="2" id="KW-0808">Transferase</keyword>
<dbReference type="Gene3D" id="3.40.50.150">
    <property type="entry name" value="Vaccinia Virus protein VP39"/>
    <property type="match status" value="1"/>
</dbReference>
<dbReference type="SUPFAM" id="SSF53335">
    <property type="entry name" value="S-adenosyl-L-methionine-dependent methyltransferases"/>
    <property type="match status" value="1"/>
</dbReference>
<keyword evidence="4" id="KW-1185">Reference proteome</keyword>
<dbReference type="InterPro" id="IPR029063">
    <property type="entry name" value="SAM-dependent_MTases_sf"/>
</dbReference>
<proteinExistence type="predicted"/>
<organism evidence="3 4">
    <name type="scientific">Durusdinium trenchii</name>
    <dbReference type="NCBI Taxonomy" id="1381693"/>
    <lineage>
        <taxon>Eukaryota</taxon>
        <taxon>Sar</taxon>
        <taxon>Alveolata</taxon>
        <taxon>Dinophyceae</taxon>
        <taxon>Suessiales</taxon>
        <taxon>Symbiodiniaceae</taxon>
        <taxon>Durusdinium</taxon>
    </lineage>
</organism>
<evidence type="ECO:0000256" key="2">
    <source>
        <dbReference type="ARBA" id="ARBA00022679"/>
    </source>
</evidence>
<accession>A0ABP0NQE1</accession>
<reference evidence="3 4" key="1">
    <citation type="submission" date="2024-02" db="EMBL/GenBank/DDBJ databases">
        <authorList>
            <person name="Chen Y."/>
            <person name="Shah S."/>
            <person name="Dougan E. K."/>
            <person name="Thang M."/>
            <person name="Chan C."/>
        </authorList>
    </citation>
    <scope>NUCLEOTIDE SEQUENCE [LARGE SCALE GENOMIC DNA]</scope>
</reference>
<gene>
    <name evidence="3" type="ORF">CCMP2556_LOCUS32145</name>
</gene>
<comment type="caution">
    <text evidence="3">The sequence shown here is derived from an EMBL/GenBank/DDBJ whole genome shotgun (WGS) entry which is preliminary data.</text>
</comment>
<keyword evidence="1" id="KW-0489">Methyltransferase</keyword>
<sequence>MFKDITCLKDDAKRRCVCHSRACEIPEIDGFAAGFSCTSYSLLNNNAAKNATGMERARNGDAEGGTVASVSTFQGCVDILEECTPIWALFEFDGIHRSARGQRAKQPEVCLARIREIGYVAKTYLLDSQWYGLPQSRRRVYIVCLSTLTPDVSVSPNDFFQSVRAILQTLHMDPPPKQMPFCCQMTTTQCRVT</sequence>
<evidence type="ECO:0008006" key="5">
    <source>
        <dbReference type="Google" id="ProtNLM"/>
    </source>
</evidence>